<sequence>MTYTPTSPTPLLDPVLKELGTEIISGKIPAGQRFTLQDLCTRFGISRTVAREVMRALEQLNLVHASRRVGITVLEKKDWAVFDKSVIAWRLETPQERDLQLHSLTQLRIAVEPIAARAAANNANPEERTRLVELSTLICDLGRSGMGNSPDFLNADIEFHTLILTSSRNEMFASLASTVATVLTGRAQLGLQPNHPSEEALDHHERLAAAIASGEGLAAEDYARMLVSEARESLAVLTPAS</sequence>
<organism evidence="5 6">
    <name type="scientific">Corynebacterium durum F0235</name>
    <dbReference type="NCBI Taxonomy" id="1035195"/>
    <lineage>
        <taxon>Bacteria</taxon>
        <taxon>Bacillati</taxon>
        <taxon>Actinomycetota</taxon>
        <taxon>Actinomycetes</taxon>
        <taxon>Mycobacteriales</taxon>
        <taxon>Corynebacteriaceae</taxon>
        <taxon>Corynebacterium</taxon>
    </lineage>
</organism>
<dbReference type="InterPro" id="IPR008920">
    <property type="entry name" value="TF_FadR/GntR_C"/>
</dbReference>
<dbReference type="SUPFAM" id="SSF48008">
    <property type="entry name" value="GntR ligand-binding domain-like"/>
    <property type="match status" value="1"/>
</dbReference>
<dbReference type="InterPro" id="IPR000524">
    <property type="entry name" value="Tscrpt_reg_HTH_GntR"/>
</dbReference>
<dbReference type="GO" id="GO:0003677">
    <property type="term" value="F:DNA binding"/>
    <property type="evidence" value="ECO:0007669"/>
    <property type="project" value="UniProtKB-KW"/>
</dbReference>
<evidence type="ECO:0000259" key="4">
    <source>
        <dbReference type="PROSITE" id="PS50949"/>
    </source>
</evidence>
<dbReference type="PANTHER" id="PTHR43537:SF44">
    <property type="entry name" value="GNTR FAMILY REGULATORY PROTEIN"/>
    <property type="match status" value="1"/>
</dbReference>
<dbReference type="PROSITE" id="PS50949">
    <property type="entry name" value="HTH_GNTR"/>
    <property type="match status" value="1"/>
</dbReference>
<dbReference type="EMBL" id="AMEM01000012">
    <property type="protein sequence ID" value="EKX91381.1"/>
    <property type="molecule type" value="Genomic_DNA"/>
</dbReference>
<keyword evidence="1" id="KW-0805">Transcription regulation</keyword>
<dbReference type="Pfam" id="PF07729">
    <property type="entry name" value="FCD"/>
    <property type="match status" value="1"/>
</dbReference>
<dbReference type="AlphaFoldDB" id="L1MKD7"/>
<dbReference type="InterPro" id="IPR036388">
    <property type="entry name" value="WH-like_DNA-bd_sf"/>
</dbReference>
<evidence type="ECO:0000256" key="3">
    <source>
        <dbReference type="ARBA" id="ARBA00023163"/>
    </source>
</evidence>
<evidence type="ECO:0000313" key="5">
    <source>
        <dbReference type="EMBL" id="EKX91381.1"/>
    </source>
</evidence>
<feature type="domain" description="HTH gntR-type" evidence="4">
    <location>
        <begin position="9"/>
        <end position="76"/>
    </location>
</feature>
<evidence type="ECO:0000256" key="1">
    <source>
        <dbReference type="ARBA" id="ARBA00023015"/>
    </source>
</evidence>
<dbReference type="STRING" id="1035195.HMPREF9997_00753"/>
<dbReference type="GO" id="GO:0003700">
    <property type="term" value="F:DNA-binding transcription factor activity"/>
    <property type="evidence" value="ECO:0007669"/>
    <property type="project" value="InterPro"/>
</dbReference>
<dbReference type="Pfam" id="PF00392">
    <property type="entry name" value="GntR"/>
    <property type="match status" value="1"/>
</dbReference>
<reference evidence="5 6" key="1">
    <citation type="submission" date="2012-05" db="EMBL/GenBank/DDBJ databases">
        <authorList>
            <person name="Weinstock G."/>
            <person name="Sodergren E."/>
            <person name="Lobos E.A."/>
            <person name="Fulton L."/>
            <person name="Fulton R."/>
            <person name="Courtney L."/>
            <person name="Fronick C."/>
            <person name="O'Laughlin M."/>
            <person name="Godfrey J."/>
            <person name="Wilson R.M."/>
            <person name="Miner T."/>
            <person name="Farmer C."/>
            <person name="Delehaunty K."/>
            <person name="Cordes M."/>
            <person name="Minx P."/>
            <person name="Tomlinson C."/>
            <person name="Chen J."/>
            <person name="Wollam A."/>
            <person name="Pepin K.H."/>
            <person name="Bhonagiri V."/>
            <person name="Zhang X."/>
            <person name="Suruliraj S."/>
            <person name="Warren W."/>
            <person name="Mitreva M."/>
            <person name="Mardis E.R."/>
            <person name="Wilson R.K."/>
        </authorList>
    </citation>
    <scope>NUCLEOTIDE SEQUENCE [LARGE SCALE GENOMIC DNA]</scope>
    <source>
        <strain evidence="5 6">F0235</strain>
    </source>
</reference>
<evidence type="ECO:0000256" key="2">
    <source>
        <dbReference type="ARBA" id="ARBA00023125"/>
    </source>
</evidence>
<name>L1MKD7_9CORY</name>
<comment type="caution">
    <text evidence="5">The sequence shown here is derived from an EMBL/GenBank/DDBJ whole genome shotgun (WGS) entry which is preliminary data.</text>
</comment>
<dbReference type="SMART" id="SM00345">
    <property type="entry name" value="HTH_GNTR"/>
    <property type="match status" value="1"/>
</dbReference>
<accession>L1MKD7</accession>
<dbReference type="InterPro" id="IPR036390">
    <property type="entry name" value="WH_DNA-bd_sf"/>
</dbReference>
<gene>
    <name evidence="5" type="ORF">HMPREF9997_00753</name>
</gene>
<keyword evidence="2" id="KW-0238">DNA-binding</keyword>
<dbReference type="eggNOG" id="COG2186">
    <property type="taxonomic scope" value="Bacteria"/>
</dbReference>
<dbReference type="RefSeq" id="WP_006062997.1">
    <property type="nucleotide sequence ID" value="NZ_KB290828.1"/>
</dbReference>
<protein>
    <submittedName>
        <fullName evidence="5">FCD domain protein</fullName>
    </submittedName>
</protein>
<dbReference type="PANTHER" id="PTHR43537">
    <property type="entry name" value="TRANSCRIPTIONAL REGULATOR, GNTR FAMILY"/>
    <property type="match status" value="1"/>
</dbReference>
<keyword evidence="3" id="KW-0804">Transcription</keyword>
<dbReference type="Gene3D" id="1.10.10.10">
    <property type="entry name" value="Winged helix-like DNA-binding domain superfamily/Winged helix DNA-binding domain"/>
    <property type="match status" value="1"/>
</dbReference>
<dbReference type="Proteomes" id="UP000010445">
    <property type="component" value="Unassembled WGS sequence"/>
</dbReference>
<dbReference type="PATRIC" id="fig|1035195.3.peg.672"/>
<keyword evidence="6" id="KW-1185">Reference proteome</keyword>
<evidence type="ECO:0000313" key="6">
    <source>
        <dbReference type="Proteomes" id="UP000010445"/>
    </source>
</evidence>
<proteinExistence type="predicted"/>
<dbReference type="SUPFAM" id="SSF46785">
    <property type="entry name" value="Winged helix' DNA-binding domain"/>
    <property type="match status" value="1"/>
</dbReference>
<dbReference type="Gene3D" id="1.20.120.530">
    <property type="entry name" value="GntR ligand-binding domain-like"/>
    <property type="match status" value="1"/>
</dbReference>
<dbReference type="InterPro" id="IPR011711">
    <property type="entry name" value="GntR_C"/>
</dbReference>
<dbReference type="HOGENOM" id="CLU_017584_9_4_11"/>
<dbReference type="SMART" id="SM00895">
    <property type="entry name" value="FCD"/>
    <property type="match status" value="1"/>
</dbReference>